<dbReference type="GO" id="GO:0030170">
    <property type="term" value="F:pyridoxal phosphate binding"/>
    <property type="evidence" value="ECO:0007669"/>
    <property type="project" value="InterPro"/>
</dbReference>
<feature type="non-terminal residue" evidence="4">
    <location>
        <position position="1"/>
    </location>
</feature>
<keyword evidence="2" id="KW-0808">Transferase</keyword>
<name>X1E3I7_9ZZZZ</name>
<dbReference type="AlphaFoldDB" id="X1E3I7"/>
<comment type="cofactor">
    <cofactor evidence="1">
        <name>pyridoxal 5'-phosphate</name>
        <dbReference type="ChEBI" id="CHEBI:597326"/>
    </cofactor>
</comment>
<gene>
    <name evidence="4" type="ORF">S01H4_61545</name>
</gene>
<protein>
    <recommendedName>
        <fullName evidence="3">Aminotransferase class I/classII large domain-containing protein</fullName>
    </recommendedName>
</protein>
<dbReference type="SUPFAM" id="SSF53383">
    <property type="entry name" value="PLP-dependent transferases"/>
    <property type="match status" value="1"/>
</dbReference>
<dbReference type="InterPro" id="IPR015424">
    <property type="entry name" value="PyrdxlP-dep_Trfase"/>
</dbReference>
<evidence type="ECO:0000256" key="2">
    <source>
        <dbReference type="ARBA" id="ARBA00022679"/>
    </source>
</evidence>
<feature type="domain" description="Aminotransferase class I/classII large" evidence="3">
    <location>
        <begin position="10"/>
        <end position="75"/>
    </location>
</feature>
<dbReference type="InterPro" id="IPR015422">
    <property type="entry name" value="PyrdxlP-dep_Trfase_small"/>
</dbReference>
<comment type="caution">
    <text evidence="4">The sequence shown here is derived from an EMBL/GenBank/DDBJ whole genome shotgun (WGS) entry which is preliminary data.</text>
</comment>
<proteinExistence type="predicted"/>
<evidence type="ECO:0000256" key="1">
    <source>
        <dbReference type="ARBA" id="ARBA00001933"/>
    </source>
</evidence>
<evidence type="ECO:0000259" key="3">
    <source>
        <dbReference type="Pfam" id="PF00155"/>
    </source>
</evidence>
<dbReference type="InterPro" id="IPR050087">
    <property type="entry name" value="AON_synthase_class-II"/>
</dbReference>
<reference evidence="4" key="1">
    <citation type="journal article" date="2014" name="Front. Microbiol.">
        <title>High frequency of phylogenetically diverse reductive dehalogenase-homologous genes in deep subseafloor sedimentary metagenomes.</title>
        <authorList>
            <person name="Kawai M."/>
            <person name="Futagami T."/>
            <person name="Toyoda A."/>
            <person name="Takaki Y."/>
            <person name="Nishi S."/>
            <person name="Hori S."/>
            <person name="Arai W."/>
            <person name="Tsubouchi T."/>
            <person name="Morono Y."/>
            <person name="Uchiyama I."/>
            <person name="Ito T."/>
            <person name="Fujiyama A."/>
            <person name="Inagaki F."/>
            <person name="Takami H."/>
        </authorList>
    </citation>
    <scope>NUCLEOTIDE SEQUENCE</scope>
    <source>
        <strain evidence="4">Expedition CK06-06</strain>
    </source>
</reference>
<dbReference type="GO" id="GO:0016740">
    <property type="term" value="F:transferase activity"/>
    <property type="evidence" value="ECO:0007669"/>
    <property type="project" value="UniProtKB-KW"/>
</dbReference>
<dbReference type="PANTHER" id="PTHR13693">
    <property type="entry name" value="CLASS II AMINOTRANSFERASE/8-AMINO-7-OXONONANOATE SYNTHASE"/>
    <property type="match status" value="1"/>
</dbReference>
<sequence length="91" mass="10521">NFNVLDAEKNPTSIIPLVLGNRGVVFTFYEKLLKEHNIFTSPVVYPAVPKDQGRLRIIINSEHTKKQMDKLINSLKIIKKENLQFQLDNLM</sequence>
<evidence type="ECO:0000313" key="4">
    <source>
        <dbReference type="EMBL" id="GAH11749.1"/>
    </source>
</evidence>
<dbReference type="InterPro" id="IPR004839">
    <property type="entry name" value="Aminotransferase_I/II_large"/>
</dbReference>
<organism evidence="4">
    <name type="scientific">marine sediment metagenome</name>
    <dbReference type="NCBI Taxonomy" id="412755"/>
    <lineage>
        <taxon>unclassified sequences</taxon>
        <taxon>metagenomes</taxon>
        <taxon>ecological metagenomes</taxon>
    </lineage>
</organism>
<dbReference type="Gene3D" id="3.90.1150.10">
    <property type="entry name" value="Aspartate Aminotransferase, domain 1"/>
    <property type="match status" value="1"/>
</dbReference>
<dbReference type="EMBL" id="BART01036514">
    <property type="protein sequence ID" value="GAH11749.1"/>
    <property type="molecule type" value="Genomic_DNA"/>
</dbReference>
<accession>X1E3I7</accession>
<dbReference type="Pfam" id="PF00155">
    <property type="entry name" value="Aminotran_1_2"/>
    <property type="match status" value="1"/>
</dbReference>